<accession>A0A210PPQ6</accession>
<evidence type="ECO:0000256" key="4">
    <source>
        <dbReference type="ARBA" id="ARBA00016394"/>
    </source>
</evidence>
<dbReference type="InterPro" id="IPR016464">
    <property type="entry name" value="NADH_Ub_cplx-1_asu_su-2"/>
</dbReference>
<dbReference type="STRING" id="6573.A0A210PPQ6"/>
<dbReference type="Pfam" id="PF05047">
    <property type="entry name" value="L51_S25_CI-B8"/>
    <property type="match status" value="1"/>
</dbReference>
<evidence type="ECO:0000313" key="15">
    <source>
        <dbReference type="EMBL" id="OWF38471.1"/>
    </source>
</evidence>
<dbReference type="PANTHER" id="PTHR12878:SF0">
    <property type="entry name" value="NADH DEHYDROGENASE [UBIQUINONE] 1 ALPHA SUBCOMPLEX SUBUNIT 2"/>
    <property type="match status" value="1"/>
</dbReference>
<evidence type="ECO:0000313" key="16">
    <source>
        <dbReference type="Proteomes" id="UP000242188"/>
    </source>
</evidence>
<dbReference type="SMART" id="SM00916">
    <property type="entry name" value="L51_S25_CI-B8"/>
    <property type="match status" value="1"/>
</dbReference>
<keyword evidence="9" id="KW-0496">Mitochondrion</keyword>
<keyword evidence="5" id="KW-0813">Transport</keyword>
<comment type="similarity">
    <text evidence="3">Belongs to the complex I NDUFA2 subunit family.</text>
</comment>
<dbReference type="Proteomes" id="UP000242188">
    <property type="component" value="Unassembled WGS sequence"/>
</dbReference>
<feature type="domain" description="Ribosomal protein/NADH dehydrogenase" evidence="14">
    <location>
        <begin position="22"/>
        <end position="95"/>
    </location>
</feature>
<evidence type="ECO:0000256" key="1">
    <source>
        <dbReference type="ARBA" id="ARBA00003195"/>
    </source>
</evidence>
<name>A0A210PPQ6_MIZYE</name>
<dbReference type="AlphaFoldDB" id="A0A210PPQ6"/>
<protein>
    <recommendedName>
        <fullName evidence="4">NADH dehydrogenase [ubiquinone] 1 alpha subcomplex subunit 2</fullName>
    </recommendedName>
    <alternativeName>
        <fullName evidence="11">Complex I-B8</fullName>
    </alternativeName>
    <alternativeName>
        <fullName evidence="12">NADH-ubiquinone oxidoreductase B8 subunit</fullName>
    </alternativeName>
</protein>
<keyword evidence="15" id="KW-0830">Ubiquinone</keyword>
<dbReference type="PANTHER" id="PTHR12878">
    <property type="entry name" value="NADH-UBIQUINONE OXIDOREDUCTASE B8 SUBUNIT"/>
    <property type="match status" value="1"/>
</dbReference>
<keyword evidence="6" id="KW-0679">Respiratory chain</keyword>
<sequence>MASKGAFAFGRQLKELRIHLCQTSRTSQGVRDFISNGYVPLKIANPKFPILIRECSGVQPRLYARYEQGVEVSKALSDLNSTQVMEAIKTLSQKTV</sequence>
<evidence type="ECO:0000256" key="13">
    <source>
        <dbReference type="PIRSR" id="PIRSR005822-1"/>
    </source>
</evidence>
<dbReference type="SUPFAM" id="SSF52833">
    <property type="entry name" value="Thioredoxin-like"/>
    <property type="match status" value="1"/>
</dbReference>
<dbReference type="InterPro" id="IPR036249">
    <property type="entry name" value="Thioredoxin-like_sf"/>
</dbReference>
<evidence type="ECO:0000256" key="7">
    <source>
        <dbReference type="ARBA" id="ARBA00022792"/>
    </source>
</evidence>
<evidence type="ECO:0000256" key="12">
    <source>
        <dbReference type="ARBA" id="ARBA00032513"/>
    </source>
</evidence>
<evidence type="ECO:0000259" key="14">
    <source>
        <dbReference type="SMART" id="SM00916"/>
    </source>
</evidence>
<keyword evidence="8" id="KW-0249">Electron transport</keyword>
<organism evidence="15 16">
    <name type="scientific">Mizuhopecten yessoensis</name>
    <name type="common">Japanese scallop</name>
    <name type="synonym">Patinopecten yessoensis</name>
    <dbReference type="NCBI Taxonomy" id="6573"/>
    <lineage>
        <taxon>Eukaryota</taxon>
        <taxon>Metazoa</taxon>
        <taxon>Spiralia</taxon>
        <taxon>Lophotrochozoa</taxon>
        <taxon>Mollusca</taxon>
        <taxon>Bivalvia</taxon>
        <taxon>Autobranchia</taxon>
        <taxon>Pteriomorphia</taxon>
        <taxon>Pectinida</taxon>
        <taxon>Pectinoidea</taxon>
        <taxon>Pectinidae</taxon>
        <taxon>Mizuhopecten</taxon>
    </lineage>
</organism>
<dbReference type="EMBL" id="NEDP02005565">
    <property type="protein sequence ID" value="OWF38471.1"/>
    <property type="molecule type" value="Genomic_DNA"/>
</dbReference>
<keyword evidence="13" id="KW-1015">Disulfide bond</keyword>
<keyword evidence="16" id="KW-1185">Reference proteome</keyword>
<comment type="function">
    <text evidence="1">Accessory subunit of the mitochondrial membrane respiratory chain NADH dehydrogenase (Complex I), that is believed not to be involved in catalysis. Complex I functions in the transfer of electrons from NADH to the respiratory chain. The immediate electron acceptor for the enzyme is believed to be ubiquinone.</text>
</comment>
<evidence type="ECO:0000256" key="2">
    <source>
        <dbReference type="ARBA" id="ARBA00004443"/>
    </source>
</evidence>
<evidence type="ECO:0000256" key="5">
    <source>
        <dbReference type="ARBA" id="ARBA00022448"/>
    </source>
</evidence>
<dbReference type="InterPro" id="IPR007741">
    <property type="entry name" value="Ribosomal_mL43/mS25/NADH_DH"/>
</dbReference>
<evidence type="ECO:0000256" key="10">
    <source>
        <dbReference type="ARBA" id="ARBA00023136"/>
    </source>
</evidence>
<dbReference type="GO" id="GO:0005743">
    <property type="term" value="C:mitochondrial inner membrane"/>
    <property type="evidence" value="ECO:0007669"/>
    <property type="project" value="UniProtKB-SubCell"/>
</dbReference>
<evidence type="ECO:0000256" key="6">
    <source>
        <dbReference type="ARBA" id="ARBA00022660"/>
    </source>
</evidence>
<comment type="subcellular location">
    <subcellularLocation>
        <location evidence="2">Mitochondrion inner membrane</location>
        <topology evidence="2">Peripheral membrane protein</topology>
        <orientation evidence="2">Matrix side</orientation>
    </subcellularLocation>
</comment>
<reference evidence="15 16" key="1">
    <citation type="journal article" date="2017" name="Nat. Ecol. Evol.">
        <title>Scallop genome provides insights into evolution of bilaterian karyotype and development.</title>
        <authorList>
            <person name="Wang S."/>
            <person name="Zhang J."/>
            <person name="Jiao W."/>
            <person name="Li J."/>
            <person name="Xun X."/>
            <person name="Sun Y."/>
            <person name="Guo X."/>
            <person name="Huan P."/>
            <person name="Dong B."/>
            <person name="Zhang L."/>
            <person name="Hu X."/>
            <person name="Sun X."/>
            <person name="Wang J."/>
            <person name="Zhao C."/>
            <person name="Wang Y."/>
            <person name="Wang D."/>
            <person name="Huang X."/>
            <person name="Wang R."/>
            <person name="Lv J."/>
            <person name="Li Y."/>
            <person name="Zhang Z."/>
            <person name="Liu B."/>
            <person name="Lu W."/>
            <person name="Hui Y."/>
            <person name="Liang J."/>
            <person name="Zhou Z."/>
            <person name="Hou R."/>
            <person name="Li X."/>
            <person name="Liu Y."/>
            <person name="Li H."/>
            <person name="Ning X."/>
            <person name="Lin Y."/>
            <person name="Zhao L."/>
            <person name="Xing Q."/>
            <person name="Dou J."/>
            <person name="Li Y."/>
            <person name="Mao J."/>
            <person name="Guo H."/>
            <person name="Dou H."/>
            <person name="Li T."/>
            <person name="Mu C."/>
            <person name="Jiang W."/>
            <person name="Fu Q."/>
            <person name="Fu X."/>
            <person name="Miao Y."/>
            <person name="Liu J."/>
            <person name="Yu Q."/>
            <person name="Li R."/>
            <person name="Liao H."/>
            <person name="Li X."/>
            <person name="Kong Y."/>
            <person name="Jiang Z."/>
            <person name="Chourrout D."/>
            <person name="Li R."/>
            <person name="Bao Z."/>
        </authorList>
    </citation>
    <scope>NUCLEOTIDE SEQUENCE [LARGE SCALE GENOMIC DNA]</scope>
    <source>
        <strain evidence="15 16">PY_sf001</strain>
    </source>
</reference>
<proteinExistence type="inferred from homology"/>
<keyword evidence="7" id="KW-0999">Mitochondrion inner membrane</keyword>
<comment type="caution">
    <text evidence="15">The sequence shown here is derived from an EMBL/GenBank/DDBJ whole genome shotgun (WGS) entry which is preliminary data.</text>
</comment>
<gene>
    <name evidence="15" type="ORF">KP79_PYT12149</name>
</gene>
<evidence type="ECO:0000256" key="3">
    <source>
        <dbReference type="ARBA" id="ARBA00008939"/>
    </source>
</evidence>
<evidence type="ECO:0000256" key="11">
    <source>
        <dbReference type="ARBA" id="ARBA00031441"/>
    </source>
</evidence>
<keyword evidence="10" id="KW-0472">Membrane</keyword>
<dbReference type="PIRSF" id="PIRSF005822">
    <property type="entry name" value="NDUA2"/>
    <property type="match status" value="1"/>
</dbReference>
<feature type="disulfide bond" description="Redox-active" evidence="13">
    <location>
        <begin position="21"/>
        <end position="55"/>
    </location>
</feature>
<evidence type="ECO:0000256" key="8">
    <source>
        <dbReference type="ARBA" id="ARBA00022982"/>
    </source>
</evidence>
<evidence type="ECO:0000256" key="9">
    <source>
        <dbReference type="ARBA" id="ARBA00023128"/>
    </source>
</evidence>
<dbReference type="Gene3D" id="3.40.30.10">
    <property type="entry name" value="Glutaredoxin"/>
    <property type="match status" value="1"/>
</dbReference>
<dbReference type="OrthoDB" id="10250268at2759"/>